<dbReference type="InterPro" id="IPR006612">
    <property type="entry name" value="THAP_Znf"/>
</dbReference>
<gene>
    <name evidence="5" type="ORF">CGI_10000302</name>
</gene>
<evidence type="ECO:0000313" key="5">
    <source>
        <dbReference type="EMBL" id="EKC17720.1"/>
    </source>
</evidence>
<evidence type="ECO:0000256" key="1">
    <source>
        <dbReference type="ARBA" id="ARBA00022723"/>
    </source>
</evidence>
<dbReference type="SUPFAM" id="SSF57716">
    <property type="entry name" value="Glucocorticoid receptor-like (DNA-binding domain)"/>
    <property type="match status" value="1"/>
</dbReference>
<evidence type="ECO:0000256" key="3">
    <source>
        <dbReference type="ARBA" id="ARBA00022833"/>
    </source>
</evidence>
<keyword evidence="2" id="KW-0863">Zinc-finger</keyword>
<proteinExistence type="predicted"/>
<evidence type="ECO:0000256" key="2">
    <source>
        <dbReference type="ARBA" id="ARBA00022771"/>
    </source>
</evidence>
<keyword evidence="1" id="KW-0479">Metal-binding</keyword>
<dbReference type="SMART" id="SM00980">
    <property type="entry name" value="THAP"/>
    <property type="match status" value="1"/>
</dbReference>
<accession>K1PMM2</accession>
<name>K1PMM2_MAGGI</name>
<dbReference type="GO" id="GO:0003677">
    <property type="term" value="F:DNA binding"/>
    <property type="evidence" value="ECO:0007669"/>
    <property type="project" value="UniProtKB-UniRule"/>
</dbReference>
<dbReference type="GO" id="GO:0008270">
    <property type="term" value="F:zinc ion binding"/>
    <property type="evidence" value="ECO:0007669"/>
    <property type="project" value="UniProtKB-KW"/>
</dbReference>
<evidence type="ECO:0000256" key="4">
    <source>
        <dbReference type="ARBA" id="ARBA00023125"/>
    </source>
</evidence>
<organism evidence="5">
    <name type="scientific">Magallana gigas</name>
    <name type="common">Pacific oyster</name>
    <name type="synonym">Crassostrea gigas</name>
    <dbReference type="NCBI Taxonomy" id="29159"/>
    <lineage>
        <taxon>Eukaryota</taxon>
        <taxon>Metazoa</taxon>
        <taxon>Spiralia</taxon>
        <taxon>Lophotrochozoa</taxon>
        <taxon>Mollusca</taxon>
        <taxon>Bivalvia</taxon>
        <taxon>Autobranchia</taxon>
        <taxon>Pteriomorphia</taxon>
        <taxon>Ostreida</taxon>
        <taxon>Ostreoidea</taxon>
        <taxon>Ostreidae</taxon>
        <taxon>Magallana</taxon>
    </lineage>
</organism>
<protein>
    <submittedName>
        <fullName evidence="5">Uncharacterized protein</fullName>
    </submittedName>
</protein>
<dbReference type="PROSITE" id="PS50950">
    <property type="entry name" value="ZF_THAP"/>
    <property type="match status" value="1"/>
</dbReference>
<keyword evidence="4" id="KW-0238">DNA-binding</keyword>
<dbReference type="HOGENOM" id="CLU_1564390_0_0_1"/>
<sequence>MPECQAKFCTVRRGQGFYTFSIPDPKRDYELCKRWIHNLGNEKLNIKTFVFAYHKIVCEKHFEEDYFEDDLELLENILVNAEDDDNIDEPGCSYDTGRSGQKRKGETIPNSKNTVDVGIQFEYMDERTMKDMGTQCDIRTEKSTDFYVNCRSRENPGLATSDHGYSFNIRN</sequence>
<reference evidence="5" key="1">
    <citation type="journal article" date="2012" name="Nature">
        <title>The oyster genome reveals stress adaptation and complexity of shell formation.</title>
        <authorList>
            <person name="Zhang G."/>
            <person name="Fang X."/>
            <person name="Guo X."/>
            <person name="Li L."/>
            <person name="Luo R."/>
            <person name="Xu F."/>
            <person name="Yang P."/>
            <person name="Zhang L."/>
            <person name="Wang X."/>
            <person name="Qi H."/>
            <person name="Xiong Z."/>
            <person name="Que H."/>
            <person name="Xie Y."/>
            <person name="Holland P.W."/>
            <person name="Paps J."/>
            <person name="Zhu Y."/>
            <person name="Wu F."/>
            <person name="Chen Y."/>
            <person name="Wang J."/>
            <person name="Peng C."/>
            <person name="Meng J."/>
            <person name="Yang L."/>
            <person name="Liu J."/>
            <person name="Wen B."/>
            <person name="Zhang N."/>
            <person name="Huang Z."/>
            <person name="Zhu Q."/>
            <person name="Feng Y."/>
            <person name="Mount A."/>
            <person name="Hedgecock D."/>
            <person name="Xu Z."/>
            <person name="Liu Y."/>
            <person name="Domazet-Loso T."/>
            <person name="Du Y."/>
            <person name="Sun X."/>
            <person name="Zhang S."/>
            <person name="Liu B."/>
            <person name="Cheng P."/>
            <person name="Jiang X."/>
            <person name="Li J."/>
            <person name="Fan D."/>
            <person name="Wang W."/>
            <person name="Fu W."/>
            <person name="Wang T."/>
            <person name="Wang B."/>
            <person name="Zhang J."/>
            <person name="Peng Z."/>
            <person name="Li Y."/>
            <person name="Li N."/>
            <person name="Wang J."/>
            <person name="Chen M."/>
            <person name="He Y."/>
            <person name="Tan F."/>
            <person name="Song X."/>
            <person name="Zheng Q."/>
            <person name="Huang R."/>
            <person name="Yang H."/>
            <person name="Du X."/>
            <person name="Chen L."/>
            <person name="Yang M."/>
            <person name="Gaffney P.M."/>
            <person name="Wang S."/>
            <person name="Luo L."/>
            <person name="She Z."/>
            <person name="Ming Y."/>
            <person name="Huang W."/>
            <person name="Zhang S."/>
            <person name="Huang B."/>
            <person name="Zhang Y."/>
            <person name="Qu T."/>
            <person name="Ni P."/>
            <person name="Miao G."/>
            <person name="Wang J."/>
            <person name="Wang Q."/>
            <person name="Steinberg C.E."/>
            <person name="Wang H."/>
            <person name="Li N."/>
            <person name="Qian L."/>
            <person name="Zhang G."/>
            <person name="Li Y."/>
            <person name="Yang H."/>
            <person name="Liu X."/>
            <person name="Wang J."/>
            <person name="Yin Y."/>
            <person name="Wang J."/>
        </authorList>
    </citation>
    <scope>NUCLEOTIDE SEQUENCE [LARGE SCALE GENOMIC DNA]</scope>
    <source>
        <strain evidence="5">05x7-T-G4-1.051#20</strain>
    </source>
</reference>
<keyword evidence="3" id="KW-0862">Zinc</keyword>
<dbReference type="Pfam" id="PF05485">
    <property type="entry name" value="THAP"/>
    <property type="match status" value="1"/>
</dbReference>
<dbReference type="EMBL" id="JH822109">
    <property type="protein sequence ID" value="EKC17720.1"/>
    <property type="molecule type" value="Genomic_DNA"/>
</dbReference>
<dbReference type="InParanoid" id="K1PMM2"/>
<dbReference type="AlphaFoldDB" id="K1PMM2"/>